<dbReference type="InterPro" id="IPR000524">
    <property type="entry name" value="Tscrpt_reg_HTH_GntR"/>
</dbReference>
<dbReference type="GO" id="GO:0003677">
    <property type="term" value="F:DNA binding"/>
    <property type="evidence" value="ECO:0007669"/>
    <property type="project" value="UniProtKB-KW"/>
</dbReference>
<geneLocation type="plasmid" evidence="5">
    <name>unnamed4</name>
</geneLocation>
<dbReference type="AlphaFoldDB" id="A0A1B2EZ71"/>
<dbReference type="PANTHER" id="PTHR43537">
    <property type="entry name" value="TRANSCRIPTIONAL REGULATOR, GNTR FAMILY"/>
    <property type="match status" value="1"/>
</dbReference>
<dbReference type="PANTHER" id="PTHR43537:SF49">
    <property type="entry name" value="TRANSCRIPTIONAL REGULATORY PROTEIN"/>
    <property type="match status" value="1"/>
</dbReference>
<keyword evidence="3" id="KW-0804">Transcription</keyword>
<dbReference type="Gene3D" id="1.10.10.10">
    <property type="entry name" value="Winged helix-like DNA-binding domain superfamily/Winged helix DNA-binding domain"/>
    <property type="match status" value="1"/>
</dbReference>
<dbReference type="Pfam" id="PF07729">
    <property type="entry name" value="FCD"/>
    <property type="match status" value="1"/>
</dbReference>
<protein>
    <submittedName>
        <fullName evidence="5">AsnC family transcriptional regulator</fullName>
    </submittedName>
</protein>
<dbReference type="InterPro" id="IPR008920">
    <property type="entry name" value="TF_FadR/GntR_C"/>
</dbReference>
<keyword evidence="1" id="KW-0805">Transcription regulation</keyword>
<gene>
    <name evidence="5" type="ORF">BB934_44735</name>
</gene>
<name>A0A1B2EZ71_9HYPH</name>
<dbReference type="SMART" id="SM00895">
    <property type="entry name" value="FCD"/>
    <property type="match status" value="1"/>
</dbReference>
<dbReference type="KEGG" id="moc:BB934_44735"/>
<proteinExistence type="predicted"/>
<dbReference type="SUPFAM" id="SSF46785">
    <property type="entry name" value="Winged helix' DNA-binding domain"/>
    <property type="match status" value="1"/>
</dbReference>
<dbReference type="InterPro" id="IPR036390">
    <property type="entry name" value="WH_DNA-bd_sf"/>
</dbReference>
<evidence type="ECO:0000313" key="5">
    <source>
        <dbReference type="EMBL" id="ANY85280.1"/>
    </source>
</evidence>
<dbReference type="Pfam" id="PF00392">
    <property type="entry name" value="GntR"/>
    <property type="match status" value="1"/>
</dbReference>
<keyword evidence="5" id="KW-0614">Plasmid</keyword>
<accession>A0A1B2EZ71</accession>
<evidence type="ECO:0000256" key="2">
    <source>
        <dbReference type="ARBA" id="ARBA00023125"/>
    </source>
</evidence>
<reference evidence="5" key="1">
    <citation type="submission" date="2016-07" db="EMBL/GenBank/DDBJ databases">
        <title>Microvirga ossetica sp. nov. a new species of rhizobia isolated from root nodules of the legume species Vicia alpestris Steven originated from North Ossetia region in the Caucasus.</title>
        <authorList>
            <person name="Safronova V.I."/>
            <person name="Kuznetsova I.G."/>
            <person name="Sazanova A.L."/>
            <person name="Belimov A."/>
            <person name="Andronov E."/>
            <person name="Osledkin Y.S."/>
            <person name="Onishchuk O.P."/>
            <person name="Kurchak O.N."/>
            <person name="Shaposhnikov A.I."/>
            <person name="Willems A."/>
            <person name="Tikhonovich I.A."/>
        </authorList>
    </citation>
    <scope>NUCLEOTIDE SEQUENCE [LARGE SCALE GENOMIC DNA]</scope>
    <source>
        <strain evidence="5">V5/3M</strain>
        <plasmid evidence="5">unnamed4</plasmid>
    </source>
</reference>
<dbReference type="GO" id="GO:0003700">
    <property type="term" value="F:DNA-binding transcription factor activity"/>
    <property type="evidence" value="ECO:0007669"/>
    <property type="project" value="InterPro"/>
</dbReference>
<dbReference type="PROSITE" id="PS50949">
    <property type="entry name" value="HTH_GNTR"/>
    <property type="match status" value="1"/>
</dbReference>
<dbReference type="SMART" id="SM00345">
    <property type="entry name" value="HTH_GNTR"/>
    <property type="match status" value="1"/>
</dbReference>
<feature type="domain" description="HTH gntR-type" evidence="4">
    <location>
        <begin position="9"/>
        <end position="76"/>
    </location>
</feature>
<dbReference type="SUPFAM" id="SSF48008">
    <property type="entry name" value="GntR ligand-binding domain-like"/>
    <property type="match status" value="1"/>
</dbReference>
<evidence type="ECO:0000256" key="1">
    <source>
        <dbReference type="ARBA" id="ARBA00023015"/>
    </source>
</evidence>
<organism evidence="5">
    <name type="scientific">Microvirga ossetica</name>
    <dbReference type="NCBI Taxonomy" id="1882682"/>
    <lineage>
        <taxon>Bacteria</taxon>
        <taxon>Pseudomonadati</taxon>
        <taxon>Pseudomonadota</taxon>
        <taxon>Alphaproteobacteria</taxon>
        <taxon>Hyphomicrobiales</taxon>
        <taxon>Methylobacteriaceae</taxon>
        <taxon>Microvirga</taxon>
    </lineage>
</organism>
<dbReference type="PRINTS" id="PR00035">
    <property type="entry name" value="HTHGNTR"/>
</dbReference>
<dbReference type="InterPro" id="IPR011711">
    <property type="entry name" value="GntR_C"/>
</dbReference>
<evidence type="ECO:0000259" key="4">
    <source>
        <dbReference type="PROSITE" id="PS50949"/>
    </source>
</evidence>
<dbReference type="InterPro" id="IPR036388">
    <property type="entry name" value="WH-like_DNA-bd_sf"/>
</dbReference>
<dbReference type="Gene3D" id="1.20.120.530">
    <property type="entry name" value="GntR ligand-binding domain-like"/>
    <property type="match status" value="1"/>
</dbReference>
<keyword evidence="2" id="KW-0238">DNA-binding</keyword>
<dbReference type="EMBL" id="CP016620">
    <property type="protein sequence ID" value="ANY85280.1"/>
    <property type="molecule type" value="Genomic_DNA"/>
</dbReference>
<dbReference type="CDD" id="cd07377">
    <property type="entry name" value="WHTH_GntR"/>
    <property type="match status" value="1"/>
</dbReference>
<sequence>MFPSRTSTMRRAQALRDALEQDIVTGKFRPGDRLDEQSLAARFEVSRTPIREALMQLASTGLVELQARRGAFVASLSFKDVVERFEVMAGLEGMCGALAARRITEPMQRELEKAHEDCAREASQENADAYYYANERFHHVIYEACQNAFLAEQAQQLHARLKPYRRLQLRARSRVANSLAEHQGIVDAIRAGDSALAERLLREHILIQGERLADFIASFDRAA</sequence>
<evidence type="ECO:0000256" key="3">
    <source>
        <dbReference type="ARBA" id="ARBA00023163"/>
    </source>
</evidence>